<dbReference type="AlphaFoldDB" id="A0A172T1N4"/>
<accession>A0A172T1N4</accession>
<dbReference type="Proteomes" id="UP000077096">
    <property type="component" value="Chromosome"/>
</dbReference>
<dbReference type="InterPro" id="IPR036513">
    <property type="entry name" value="STAS_dom_sf"/>
</dbReference>
<gene>
    <name evidence="5" type="ORF">ENU12_08360</name>
    <name evidence="4" type="ORF">JM64_01965</name>
</gene>
<name>A0A172T1N4_FERPE</name>
<dbReference type="PATRIC" id="fig|93466.3.peg.445"/>
<feature type="domain" description="STAS" evidence="3">
    <location>
        <begin position="1"/>
        <end position="109"/>
    </location>
</feature>
<reference evidence="4 6" key="1">
    <citation type="submission" date="2014-08" db="EMBL/GenBank/DDBJ databases">
        <title>Fervidobacterium pennivorans DYC genome.</title>
        <authorList>
            <person name="Wushke S."/>
        </authorList>
    </citation>
    <scope>NUCLEOTIDE SEQUENCE [LARGE SCALE GENOMIC DNA]</scope>
    <source>
        <strain evidence="4 6">DYC</strain>
    </source>
</reference>
<dbReference type="CDD" id="cd07043">
    <property type="entry name" value="STAS_anti-anti-sigma_factors"/>
    <property type="match status" value="1"/>
</dbReference>
<dbReference type="NCBIfam" id="TIGR00377">
    <property type="entry name" value="ant_ant_sig"/>
    <property type="match status" value="1"/>
</dbReference>
<reference evidence="5" key="2">
    <citation type="journal article" date="2020" name="mSystems">
        <title>Genome- and Community-Level Interaction Insights into Carbon Utilization and Element Cycling Functions of Hydrothermarchaeota in Hydrothermal Sediment.</title>
        <authorList>
            <person name="Zhou Z."/>
            <person name="Liu Y."/>
            <person name="Xu W."/>
            <person name="Pan J."/>
            <person name="Luo Z.H."/>
            <person name="Li M."/>
        </authorList>
    </citation>
    <scope>NUCLEOTIDE SEQUENCE [LARGE SCALE GENOMIC DNA]</scope>
    <source>
        <strain evidence="5">SpSt-640</strain>
    </source>
</reference>
<dbReference type="KEGG" id="fng:JM64_01965"/>
<dbReference type="InterPro" id="IPR002645">
    <property type="entry name" value="STAS_dom"/>
</dbReference>
<proteinExistence type="inferred from homology"/>
<dbReference type="Pfam" id="PF01740">
    <property type="entry name" value="STAS"/>
    <property type="match status" value="1"/>
</dbReference>
<evidence type="ECO:0000313" key="5">
    <source>
        <dbReference type="EMBL" id="HGQ77889.1"/>
    </source>
</evidence>
<dbReference type="PANTHER" id="PTHR33495:SF2">
    <property type="entry name" value="ANTI-SIGMA FACTOR ANTAGONIST TM_1081-RELATED"/>
    <property type="match status" value="1"/>
</dbReference>
<dbReference type="PANTHER" id="PTHR33495">
    <property type="entry name" value="ANTI-SIGMA FACTOR ANTAGONIST TM_1081-RELATED-RELATED"/>
    <property type="match status" value="1"/>
</dbReference>
<dbReference type="PROSITE" id="PS50801">
    <property type="entry name" value="STAS"/>
    <property type="match status" value="1"/>
</dbReference>
<dbReference type="Gene3D" id="3.30.750.24">
    <property type="entry name" value="STAS domain"/>
    <property type="match status" value="1"/>
</dbReference>
<evidence type="ECO:0000313" key="4">
    <source>
        <dbReference type="EMBL" id="ANE40901.1"/>
    </source>
</evidence>
<dbReference type="OrthoDB" id="37574at2"/>
<organism evidence="4 6">
    <name type="scientific">Fervidobacterium pennivorans</name>
    <dbReference type="NCBI Taxonomy" id="93466"/>
    <lineage>
        <taxon>Bacteria</taxon>
        <taxon>Thermotogati</taxon>
        <taxon>Thermotogota</taxon>
        <taxon>Thermotogae</taxon>
        <taxon>Thermotogales</taxon>
        <taxon>Fervidobacteriaceae</taxon>
        <taxon>Fervidobacterium</taxon>
    </lineage>
</organism>
<sequence length="111" mass="12529">MQTSVMGDIIKFVIPEELELTNAQQIKKMIYEEAFEKGFKKVILDLSKTKYIDSTGLGVMVAIHKQALMNAGAVVFLNLDSNIKSLLKMTALDRILNIYDSEEEAVEFLNK</sequence>
<dbReference type="SUPFAM" id="SSF52091">
    <property type="entry name" value="SpoIIaa-like"/>
    <property type="match status" value="1"/>
</dbReference>
<protein>
    <recommendedName>
        <fullName evidence="2">Anti-sigma factor antagonist</fullName>
    </recommendedName>
</protein>
<evidence type="ECO:0000256" key="1">
    <source>
        <dbReference type="ARBA" id="ARBA00009013"/>
    </source>
</evidence>
<comment type="similarity">
    <text evidence="1 2">Belongs to the anti-sigma-factor antagonist family.</text>
</comment>
<dbReference type="EMBL" id="CP011393">
    <property type="protein sequence ID" value="ANE40901.1"/>
    <property type="molecule type" value="Genomic_DNA"/>
</dbReference>
<dbReference type="InterPro" id="IPR003658">
    <property type="entry name" value="Anti-sigma_ant"/>
</dbReference>
<dbReference type="EMBL" id="DTBH01000170">
    <property type="protein sequence ID" value="HGQ77889.1"/>
    <property type="molecule type" value="Genomic_DNA"/>
</dbReference>
<dbReference type="GO" id="GO:0043856">
    <property type="term" value="F:anti-sigma factor antagonist activity"/>
    <property type="evidence" value="ECO:0007669"/>
    <property type="project" value="InterPro"/>
</dbReference>
<evidence type="ECO:0000313" key="6">
    <source>
        <dbReference type="Proteomes" id="UP000077096"/>
    </source>
</evidence>
<evidence type="ECO:0000259" key="3">
    <source>
        <dbReference type="PROSITE" id="PS50801"/>
    </source>
</evidence>
<evidence type="ECO:0000256" key="2">
    <source>
        <dbReference type="RuleBase" id="RU003749"/>
    </source>
</evidence>